<gene>
    <name evidence="2" type="ORF">PAMC26577_38170</name>
</gene>
<evidence type="ECO:0000259" key="1">
    <source>
        <dbReference type="Pfam" id="PF00534"/>
    </source>
</evidence>
<dbReference type="Pfam" id="PF00534">
    <property type="entry name" value="Glycos_transf_1"/>
    <property type="match status" value="1"/>
</dbReference>
<dbReference type="AlphaFoldDB" id="A0A242M4P3"/>
<dbReference type="Gene3D" id="3.40.50.2000">
    <property type="entry name" value="Glycogen Phosphorylase B"/>
    <property type="match status" value="1"/>
</dbReference>
<dbReference type="PANTHER" id="PTHR12526">
    <property type="entry name" value="GLYCOSYLTRANSFERASE"/>
    <property type="match status" value="1"/>
</dbReference>
<name>A0A242M4P3_CABSO</name>
<dbReference type="Proteomes" id="UP000195221">
    <property type="component" value="Unassembled WGS sequence"/>
</dbReference>
<dbReference type="EMBL" id="NBTZ01000164">
    <property type="protein sequence ID" value="OTP66064.1"/>
    <property type="molecule type" value="Genomic_DNA"/>
</dbReference>
<organism evidence="2 3">
    <name type="scientific">Caballeronia sordidicola</name>
    <name type="common">Burkholderia sordidicola</name>
    <dbReference type="NCBI Taxonomy" id="196367"/>
    <lineage>
        <taxon>Bacteria</taxon>
        <taxon>Pseudomonadati</taxon>
        <taxon>Pseudomonadota</taxon>
        <taxon>Betaproteobacteria</taxon>
        <taxon>Burkholderiales</taxon>
        <taxon>Burkholderiaceae</taxon>
        <taxon>Caballeronia</taxon>
    </lineage>
</organism>
<dbReference type="InterPro" id="IPR001296">
    <property type="entry name" value="Glyco_trans_1"/>
</dbReference>
<protein>
    <submittedName>
        <fullName evidence="2">Glycosyltransferase</fullName>
    </submittedName>
</protein>
<dbReference type="GO" id="GO:0016757">
    <property type="term" value="F:glycosyltransferase activity"/>
    <property type="evidence" value="ECO:0007669"/>
    <property type="project" value="InterPro"/>
</dbReference>
<dbReference type="CDD" id="cd03801">
    <property type="entry name" value="GT4_PimA-like"/>
    <property type="match status" value="1"/>
</dbReference>
<dbReference type="PANTHER" id="PTHR12526:SF635">
    <property type="entry name" value="GLYCOSYL TRANSFERASE GROUP 1"/>
    <property type="match status" value="1"/>
</dbReference>
<comment type="caution">
    <text evidence="2">The sequence shown here is derived from an EMBL/GenBank/DDBJ whole genome shotgun (WGS) entry which is preliminary data.</text>
</comment>
<reference evidence="2 3" key="1">
    <citation type="submission" date="2017-03" db="EMBL/GenBank/DDBJ databases">
        <title>Genome analysis of strain PAMC 26577.</title>
        <authorList>
            <person name="Oh H.-M."/>
            <person name="Yang J.-A."/>
        </authorList>
    </citation>
    <scope>NUCLEOTIDE SEQUENCE [LARGE SCALE GENOMIC DNA]</scope>
    <source>
        <strain evidence="2 3">PAMC 26577</strain>
    </source>
</reference>
<feature type="domain" description="Glycosyl transferase family 1" evidence="1">
    <location>
        <begin position="183"/>
        <end position="330"/>
    </location>
</feature>
<evidence type="ECO:0000313" key="3">
    <source>
        <dbReference type="Proteomes" id="UP000195221"/>
    </source>
</evidence>
<accession>A0A242M4P3</accession>
<evidence type="ECO:0000313" key="2">
    <source>
        <dbReference type="EMBL" id="OTP66064.1"/>
    </source>
</evidence>
<sequence>MVSCFEKVARVKVLIVNNMAPFVWGGAEELAVNLQKNLIIAGHDSEVLRIPFQWEPASRIASQMLMVRALELWNVDKVIALKFPAFYIRHPDKTLWLLHQYRQAYDLYDAGQTNLPPGQEGDDIRSLITNADNEALAESKRIFTNSEVTRRRLKTYNGFDASVLLPPINDPELFTGGQFGDYIFAGGRVNGMKRQFLLLEALAHTNLNVRLIIAGPPDSPADGDRLREAVERLGLGDRVKLDLRFLPRETYADYLVNAAAIAYLPFDEDSLGYVAMEAATAGKALITTSDSGGILGLVKERESGWVVEPAAASLAGAMDAVFANSALTRSYGLGARGLWNSFEITWQKTVESLLK</sequence>
<keyword evidence="2" id="KW-0808">Transferase</keyword>
<dbReference type="SUPFAM" id="SSF53756">
    <property type="entry name" value="UDP-Glycosyltransferase/glycogen phosphorylase"/>
    <property type="match status" value="1"/>
</dbReference>
<proteinExistence type="predicted"/>